<organism evidence="1 2">
    <name type="scientific">Terrapene triunguis</name>
    <name type="common">Three-toed box turtle</name>
    <dbReference type="NCBI Taxonomy" id="2587831"/>
    <lineage>
        <taxon>Eukaryota</taxon>
        <taxon>Metazoa</taxon>
        <taxon>Chordata</taxon>
        <taxon>Craniata</taxon>
        <taxon>Vertebrata</taxon>
        <taxon>Euteleostomi</taxon>
        <taxon>Archelosauria</taxon>
        <taxon>Testudinata</taxon>
        <taxon>Testudines</taxon>
        <taxon>Cryptodira</taxon>
        <taxon>Durocryptodira</taxon>
        <taxon>Testudinoidea</taxon>
        <taxon>Emydidae</taxon>
        <taxon>Terrapene</taxon>
    </lineage>
</organism>
<accession>A0A674J2T4</accession>
<protein>
    <submittedName>
        <fullName evidence="1">Uncharacterized protein</fullName>
    </submittedName>
</protein>
<name>A0A674J2T4_9SAUR</name>
<evidence type="ECO:0000313" key="1">
    <source>
        <dbReference type="Ensembl" id="ENSTMTP00000015530.1"/>
    </source>
</evidence>
<evidence type="ECO:0000313" key="2">
    <source>
        <dbReference type="Proteomes" id="UP000472274"/>
    </source>
</evidence>
<dbReference type="GeneTree" id="ENSGT01040000244312"/>
<dbReference type="Proteomes" id="UP000472274">
    <property type="component" value="Unplaced"/>
</dbReference>
<sequence length="113" mass="12298">MNLLSMAVVADPELKWMSLWLRVRWAAVLMVLVGSLLVLLLPLAAVEEQCQAVLKGLSFLKNKLGVGYVGITRYTGQTTGLSVTSGKLELLVLKSKPSPGKKWAFFPNSATTH</sequence>
<dbReference type="Ensembl" id="ENSTMTT00000016082.1">
    <property type="protein sequence ID" value="ENSTMTP00000015530.1"/>
    <property type="gene ID" value="ENSTMTG00000011374.1"/>
</dbReference>
<dbReference type="InParanoid" id="A0A674J2T4"/>
<reference evidence="1" key="1">
    <citation type="submission" date="2025-08" db="UniProtKB">
        <authorList>
            <consortium name="Ensembl"/>
        </authorList>
    </citation>
    <scope>IDENTIFICATION</scope>
</reference>
<proteinExistence type="predicted"/>
<dbReference type="AlphaFoldDB" id="A0A674J2T4"/>
<keyword evidence="2" id="KW-1185">Reference proteome</keyword>
<reference evidence="1" key="2">
    <citation type="submission" date="2025-09" db="UniProtKB">
        <authorList>
            <consortium name="Ensembl"/>
        </authorList>
    </citation>
    <scope>IDENTIFICATION</scope>
</reference>